<dbReference type="CDD" id="cd02258">
    <property type="entry name" value="Peptidase_C25_N"/>
    <property type="match status" value="1"/>
</dbReference>
<organism evidence="3 4">
    <name type="scientific">Dyadobacter jiangsuensis</name>
    <dbReference type="NCBI Taxonomy" id="1591085"/>
    <lineage>
        <taxon>Bacteria</taxon>
        <taxon>Pseudomonadati</taxon>
        <taxon>Bacteroidota</taxon>
        <taxon>Cytophagia</taxon>
        <taxon>Cytophagales</taxon>
        <taxon>Spirosomataceae</taxon>
        <taxon>Dyadobacter</taxon>
    </lineage>
</organism>
<accession>A0A2P8GF12</accession>
<dbReference type="Gene3D" id="3.40.50.10390">
    <property type="entry name" value="Gingipain r, domain 1"/>
    <property type="match status" value="1"/>
</dbReference>
<dbReference type="EMBL" id="PYAS01000002">
    <property type="protein sequence ID" value="PSL32561.1"/>
    <property type="molecule type" value="Genomic_DNA"/>
</dbReference>
<dbReference type="AlphaFoldDB" id="A0A2P8GF12"/>
<sequence length="1126" mass="123834">MHWLKHADLLKMACRTVLSWLAVLVSFISYAQKSVLSEGQWFKLAVTESGIYRVDADLLVKMGVDVAAVRPAGIRIYGNGGDMLPQSNKSGYVNALTENAIWVSGEEDGRFDKGDAVYFYAEGPHVIQYDAAKAELRHQLNYYSDSSYYFITFTENNGLRVKPATGLSVVASKTVNQFDDYWYHETESSNTLKSGREWWGEYLGSSSGFSINVAMPGVVPSSDYKLRTSAIGAAQVPTRFIWQVNGGEIGQEAIGTVSPGTYDVKALQTGNTYIVKNAPASGNFTIGVTYNKNGQSSAEAYLDYIGLQVKRDLRNYEGQQIYYFLPQPTDTITYQFAGSSDGFSVWNITNPLAPHSITQKDAAGAFKWTAAGAKSLQKYIGFDPGAAFQPINWQRVANQNIAASSAPDMLIVTPAAWAAEANRLAGFRNTRDGLDVLVVTTGQIYNEYASGRPDITAIRDFARQLYQKAPGKLKYLLLFGDATYDYRNLVNNQSQGQRAAWVPVYESRESLNPVYTYSSDDYFGFMDANEGDWNETTAGDHTVDIGIGRLPVKSLAEAKIVVDKLMRYESSFGIWKNNVRFVADDGDGNIHQRHADQLATLIQGRMFPARSFIDEVPQTTTDAGQKAPAINRAIRDAIDNGTLILNYTGHGGTSGWAEEQVLTLADMLSSRGMDNLPLLITATCDFGRYDDPGVVSGAELMVLSPKGAAVGAISTTRPVYSSTNFALNKAFYEALLNAKPGQRLGDFFKYTKNNALAGSLNRNFTLLADPSMILSPGKKGVRWSSLPDTLRALQKVSLDVEVFDPVTGKVDADFNGTARLVIYDKPIEFRTLGNEGSPETYTEFRSKLFDGKVTVRSGRLQCSLQMPKDIDYRFGLGRASVYVVSSDSTEDASAQLALVIGGSAVQQKDTIPPQLAGYLNTPAFRDGDTVEPSSVLVLHMSDASGISISRAGIGHDITMTLNDTLTVVLNDYYVADLDNYQSGSINYPLNNLPAGKYIVRVKVWDTYTNFSEIAFGFLVGPAKGIALNTFKIYPNPFQKDIVFELGHNRVNEDVELIFNILLVNGQRLGTYKKLYYNSESVIREMLDVTQWLGAVPVNQSLVYHLVIRSLKDNSTDLKAGKLIRSP</sequence>
<evidence type="ECO:0000259" key="2">
    <source>
        <dbReference type="Pfam" id="PF01364"/>
    </source>
</evidence>
<dbReference type="Proteomes" id="UP000241964">
    <property type="component" value="Unassembled WGS sequence"/>
</dbReference>
<gene>
    <name evidence="3" type="ORF">CLV60_102279</name>
</gene>
<feature type="domain" description="Gingipain" evidence="2">
    <location>
        <begin position="409"/>
        <end position="772"/>
    </location>
</feature>
<comment type="caution">
    <text evidence="3">The sequence shown here is derived from an EMBL/GenBank/DDBJ whole genome shotgun (WGS) entry which is preliminary data.</text>
</comment>
<dbReference type="SUPFAM" id="SSF52129">
    <property type="entry name" value="Caspase-like"/>
    <property type="match status" value="1"/>
</dbReference>
<dbReference type="InterPro" id="IPR029031">
    <property type="entry name" value="Gingipain_N_sf"/>
</dbReference>
<dbReference type="Pfam" id="PF01364">
    <property type="entry name" value="Peptidase_C25"/>
    <property type="match status" value="1"/>
</dbReference>
<protein>
    <submittedName>
        <fullName evidence="3">Peptidase C25-like protein</fullName>
    </submittedName>
</protein>
<evidence type="ECO:0000256" key="1">
    <source>
        <dbReference type="ARBA" id="ARBA00022729"/>
    </source>
</evidence>
<dbReference type="Gene3D" id="3.40.50.1460">
    <property type="match status" value="1"/>
</dbReference>
<evidence type="ECO:0000313" key="4">
    <source>
        <dbReference type="Proteomes" id="UP000241964"/>
    </source>
</evidence>
<dbReference type="NCBIfam" id="NF033707">
    <property type="entry name" value="T9SS_sortase"/>
    <property type="match status" value="1"/>
</dbReference>
<dbReference type="InterPro" id="IPR001769">
    <property type="entry name" value="Gingipain"/>
</dbReference>
<proteinExistence type="predicted"/>
<dbReference type="GO" id="GO:0008234">
    <property type="term" value="F:cysteine-type peptidase activity"/>
    <property type="evidence" value="ECO:0007669"/>
    <property type="project" value="InterPro"/>
</dbReference>
<dbReference type="GO" id="GO:0006508">
    <property type="term" value="P:proteolysis"/>
    <property type="evidence" value="ECO:0007669"/>
    <property type="project" value="InterPro"/>
</dbReference>
<evidence type="ECO:0000313" key="3">
    <source>
        <dbReference type="EMBL" id="PSL32561.1"/>
    </source>
</evidence>
<keyword evidence="1" id="KW-0732">Signal</keyword>
<dbReference type="InterPro" id="IPR029030">
    <property type="entry name" value="Caspase-like_dom_sf"/>
</dbReference>
<keyword evidence="4" id="KW-1185">Reference proteome</keyword>
<name>A0A2P8GF12_9BACT</name>
<reference evidence="3 4" key="1">
    <citation type="submission" date="2018-03" db="EMBL/GenBank/DDBJ databases">
        <title>Genomic Encyclopedia of Archaeal and Bacterial Type Strains, Phase II (KMG-II): from individual species to whole genera.</title>
        <authorList>
            <person name="Goeker M."/>
        </authorList>
    </citation>
    <scope>NUCLEOTIDE SEQUENCE [LARGE SCALE GENOMIC DNA]</scope>
    <source>
        <strain evidence="3 4">DSM 29057</strain>
    </source>
</reference>